<reference evidence="1" key="2">
    <citation type="journal article" date="2020" name="Nat. Commun.">
        <title>Large-scale genome sequencing of mycorrhizal fungi provides insights into the early evolution of symbiotic traits.</title>
        <authorList>
            <person name="Miyauchi S."/>
            <person name="Kiss E."/>
            <person name="Kuo A."/>
            <person name="Drula E."/>
            <person name="Kohler A."/>
            <person name="Sanchez-Garcia M."/>
            <person name="Morin E."/>
            <person name="Andreopoulos B."/>
            <person name="Barry K.W."/>
            <person name="Bonito G."/>
            <person name="Buee M."/>
            <person name="Carver A."/>
            <person name="Chen C."/>
            <person name="Cichocki N."/>
            <person name="Clum A."/>
            <person name="Culley D."/>
            <person name="Crous P.W."/>
            <person name="Fauchery L."/>
            <person name="Girlanda M."/>
            <person name="Hayes R.D."/>
            <person name="Keri Z."/>
            <person name="LaButti K."/>
            <person name="Lipzen A."/>
            <person name="Lombard V."/>
            <person name="Magnuson J."/>
            <person name="Maillard F."/>
            <person name="Murat C."/>
            <person name="Nolan M."/>
            <person name="Ohm R.A."/>
            <person name="Pangilinan J."/>
            <person name="Pereira M.F."/>
            <person name="Perotto S."/>
            <person name="Peter M."/>
            <person name="Pfister S."/>
            <person name="Riley R."/>
            <person name="Sitrit Y."/>
            <person name="Stielow J.B."/>
            <person name="Szollosi G."/>
            <person name="Zifcakova L."/>
            <person name="Stursova M."/>
            <person name="Spatafora J.W."/>
            <person name="Tedersoo L."/>
            <person name="Vaario L.M."/>
            <person name="Yamada A."/>
            <person name="Yan M."/>
            <person name="Wang P."/>
            <person name="Xu J."/>
            <person name="Bruns T."/>
            <person name="Baldrian P."/>
            <person name="Vilgalys R."/>
            <person name="Dunand C."/>
            <person name="Henrissat B."/>
            <person name="Grigoriev I.V."/>
            <person name="Hibbett D."/>
            <person name="Nagy L.G."/>
            <person name="Martin F.M."/>
        </authorList>
    </citation>
    <scope>NUCLEOTIDE SEQUENCE</scope>
    <source>
        <strain evidence="1">BED1</strain>
    </source>
</reference>
<accession>A0AAD4BBP3</accession>
<evidence type="ECO:0000313" key="2">
    <source>
        <dbReference type="Proteomes" id="UP001194468"/>
    </source>
</evidence>
<proteinExistence type="predicted"/>
<keyword evidence="2" id="KW-1185">Reference proteome</keyword>
<organism evidence="1 2">
    <name type="scientific">Boletus edulis BED1</name>
    <dbReference type="NCBI Taxonomy" id="1328754"/>
    <lineage>
        <taxon>Eukaryota</taxon>
        <taxon>Fungi</taxon>
        <taxon>Dikarya</taxon>
        <taxon>Basidiomycota</taxon>
        <taxon>Agaricomycotina</taxon>
        <taxon>Agaricomycetes</taxon>
        <taxon>Agaricomycetidae</taxon>
        <taxon>Boletales</taxon>
        <taxon>Boletineae</taxon>
        <taxon>Boletaceae</taxon>
        <taxon>Boletoideae</taxon>
        <taxon>Boletus</taxon>
    </lineage>
</organism>
<dbReference type="AlphaFoldDB" id="A0AAD4BBP3"/>
<comment type="caution">
    <text evidence="1">The sequence shown here is derived from an EMBL/GenBank/DDBJ whole genome shotgun (WGS) entry which is preliminary data.</text>
</comment>
<feature type="non-terminal residue" evidence="1">
    <location>
        <position position="149"/>
    </location>
</feature>
<sequence>MEDCSIFSFVVDTYEEKIPRNDKVVSNVNEGTSQQPSRIQRGRVPNKRSHYLSAHPKHETHRRVIRPPGHSTLPNIVGPFFPNAKEESTEDLYRASILALLHPWRSLEDIKSQQDTFLTAFNNFMEKASPADLDVICGIQYYYDCRNAA</sequence>
<dbReference type="EMBL" id="WHUW01000267">
    <property type="protein sequence ID" value="KAF8416205.1"/>
    <property type="molecule type" value="Genomic_DNA"/>
</dbReference>
<gene>
    <name evidence="1" type="ORF">L210DRAFT_3429758</name>
</gene>
<reference evidence="1" key="1">
    <citation type="submission" date="2019-10" db="EMBL/GenBank/DDBJ databases">
        <authorList>
            <consortium name="DOE Joint Genome Institute"/>
            <person name="Kuo A."/>
            <person name="Miyauchi S."/>
            <person name="Kiss E."/>
            <person name="Drula E."/>
            <person name="Kohler A."/>
            <person name="Sanchez-Garcia M."/>
            <person name="Andreopoulos B."/>
            <person name="Barry K.W."/>
            <person name="Bonito G."/>
            <person name="Buee M."/>
            <person name="Carver A."/>
            <person name="Chen C."/>
            <person name="Cichocki N."/>
            <person name="Clum A."/>
            <person name="Culley D."/>
            <person name="Crous P.W."/>
            <person name="Fauchery L."/>
            <person name="Girlanda M."/>
            <person name="Hayes R."/>
            <person name="Keri Z."/>
            <person name="LaButti K."/>
            <person name="Lipzen A."/>
            <person name="Lombard V."/>
            <person name="Magnuson J."/>
            <person name="Maillard F."/>
            <person name="Morin E."/>
            <person name="Murat C."/>
            <person name="Nolan M."/>
            <person name="Ohm R."/>
            <person name="Pangilinan J."/>
            <person name="Pereira M."/>
            <person name="Perotto S."/>
            <person name="Peter M."/>
            <person name="Riley R."/>
            <person name="Sitrit Y."/>
            <person name="Stielow B."/>
            <person name="Szollosi G."/>
            <person name="Zifcakova L."/>
            <person name="Stursova M."/>
            <person name="Spatafora J.W."/>
            <person name="Tedersoo L."/>
            <person name="Vaario L.-M."/>
            <person name="Yamada A."/>
            <person name="Yan M."/>
            <person name="Wang P."/>
            <person name="Xu J."/>
            <person name="Bruns T."/>
            <person name="Baldrian P."/>
            <person name="Vilgalys R."/>
            <person name="Henrissat B."/>
            <person name="Grigoriev I.V."/>
            <person name="Hibbett D."/>
            <person name="Nagy L.G."/>
            <person name="Martin F.M."/>
        </authorList>
    </citation>
    <scope>NUCLEOTIDE SEQUENCE</scope>
    <source>
        <strain evidence="1">BED1</strain>
    </source>
</reference>
<protein>
    <submittedName>
        <fullName evidence="1">Uncharacterized protein</fullName>
    </submittedName>
</protein>
<evidence type="ECO:0000313" key="1">
    <source>
        <dbReference type="EMBL" id="KAF8416205.1"/>
    </source>
</evidence>
<dbReference type="Proteomes" id="UP001194468">
    <property type="component" value="Unassembled WGS sequence"/>
</dbReference>
<name>A0AAD4BBP3_BOLED</name>